<sequence>MFKDDNPAKDIKVADTIIGSSVKVEGDFISDHDIIIDGQVIGNIKTKNNLKIGISAVVKAEITAKNAYISGSVTGNINIMEKLYLTEKSVIKGNVKATVLTIEQGAKFNGQCQMVDLNAPVVEEKKK</sequence>
<evidence type="ECO:0000313" key="3">
    <source>
        <dbReference type="Proteomes" id="UP000230405"/>
    </source>
</evidence>
<evidence type="ECO:0000256" key="1">
    <source>
        <dbReference type="ARBA" id="ARBA00044755"/>
    </source>
</evidence>
<proteinExistence type="inferred from homology"/>
<comment type="caution">
    <text evidence="2">The sequence shown here is derived from an EMBL/GenBank/DDBJ whole genome shotgun (WGS) entry which is preliminary data.</text>
</comment>
<organism evidence="2 3">
    <name type="scientific">Candidatus Komeilibacteria bacterium CG_4_10_14_0_2_um_filter_37_10</name>
    <dbReference type="NCBI Taxonomy" id="1974470"/>
    <lineage>
        <taxon>Bacteria</taxon>
        <taxon>Candidatus Komeiliibacteriota</taxon>
    </lineage>
</organism>
<evidence type="ECO:0000313" key="2">
    <source>
        <dbReference type="EMBL" id="PIZ98376.1"/>
    </source>
</evidence>
<dbReference type="Pfam" id="PF04519">
    <property type="entry name" value="Bactofilin"/>
    <property type="match status" value="1"/>
</dbReference>
<protein>
    <submittedName>
        <fullName evidence="2">Cell shape determination protein CcmA</fullName>
    </submittedName>
</protein>
<dbReference type="Proteomes" id="UP000230405">
    <property type="component" value="Unassembled WGS sequence"/>
</dbReference>
<dbReference type="AlphaFoldDB" id="A0A2M7VD88"/>
<accession>A0A2M7VD88</accession>
<reference evidence="3" key="1">
    <citation type="submission" date="2017-09" db="EMBL/GenBank/DDBJ databases">
        <title>Depth-based differentiation of microbial function through sediment-hosted aquifers and enrichment of novel symbionts in the deep terrestrial subsurface.</title>
        <authorList>
            <person name="Probst A.J."/>
            <person name="Ladd B."/>
            <person name="Jarett J.K."/>
            <person name="Geller-Mcgrath D.E."/>
            <person name="Sieber C.M.K."/>
            <person name="Emerson J.B."/>
            <person name="Anantharaman K."/>
            <person name="Thomas B.C."/>
            <person name="Malmstrom R."/>
            <person name="Stieglmeier M."/>
            <person name="Klingl A."/>
            <person name="Woyke T."/>
            <person name="Ryan C.M."/>
            <person name="Banfield J.F."/>
        </authorList>
    </citation>
    <scope>NUCLEOTIDE SEQUENCE [LARGE SCALE GENOMIC DNA]</scope>
</reference>
<comment type="similarity">
    <text evidence="1">Belongs to the bactofilin family.</text>
</comment>
<dbReference type="EMBL" id="PFPO01000091">
    <property type="protein sequence ID" value="PIZ98376.1"/>
    <property type="molecule type" value="Genomic_DNA"/>
</dbReference>
<name>A0A2M7VD88_9BACT</name>
<dbReference type="PANTHER" id="PTHR35024:SF4">
    <property type="entry name" value="POLYMER-FORMING CYTOSKELETAL PROTEIN"/>
    <property type="match status" value="1"/>
</dbReference>
<dbReference type="PANTHER" id="PTHR35024">
    <property type="entry name" value="HYPOTHETICAL CYTOSOLIC PROTEIN"/>
    <property type="match status" value="1"/>
</dbReference>
<dbReference type="InterPro" id="IPR007607">
    <property type="entry name" value="BacA/B"/>
</dbReference>
<gene>
    <name evidence="2" type="ORF">COX77_04800</name>
</gene>